<gene>
    <name evidence="2" type="ORF">DFQ06_3019</name>
</gene>
<name>A0A4R8M6K9_9FLAO</name>
<keyword evidence="1" id="KW-0802">TPR repeat</keyword>
<dbReference type="RefSeq" id="WP_133968460.1">
    <property type="nucleotide sequence ID" value="NZ_SORL01000010.1"/>
</dbReference>
<dbReference type="Proteomes" id="UP000294824">
    <property type="component" value="Unassembled WGS sequence"/>
</dbReference>
<organism evidence="2 3">
    <name type="scientific">Algibacter lectus</name>
    <dbReference type="NCBI Taxonomy" id="221126"/>
    <lineage>
        <taxon>Bacteria</taxon>
        <taxon>Pseudomonadati</taxon>
        <taxon>Bacteroidota</taxon>
        <taxon>Flavobacteriia</taxon>
        <taxon>Flavobacteriales</taxon>
        <taxon>Flavobacteriaceae</taxon>
        <taxon>Algibacter</taxon>
    </lineage>
</organism>
<feature type="repeat" description="TPR" evidence="1">
    <location>
        <begin position="186"/>
        <end position="219"/>
    </location>
</feature>
<dbReference type="InterPro" id="IPR011990">
    <property type="entry name" value="TPR-like_helical_dom_sf"/>
</dbReference>
<dbReference type="PROSITE" id="PS50005">
    <property type="entry name" value="TPR"/>
    <property type="match status" value="1"/>
</dbReference>
<proteinExistence type="predicted"/>
<protein>
    <submittedName>
        <fullName evidence="2">Uncharacterized protein</fullName>
    </submittedName>
</protein>
<dbReference type="SMART" id="SM00028">
    <property type="entry name" value="TPR"/>
    <property type="match status" value="2"/>
</dbReference>
<evidence type="ECO:0000313" key="2">
    <source>
        <dbReference type="EMBL" id="TDY61010.1"/>
    </source>
</evidence>
<dbReference type="EMBL" id="SORL01000010">
    <property type="protein sequence ID" value="TDY61010.1"/>
    <property type="molecule type" value="Genomic_DNA"/>
</dbReference>
<evidence type="ECO:0000256" key="1">
    <source>
        <dbReference type="PROSITE-ProRule" id="PRU00339"/>
    </source>
</evidence>
<accession>A0A4R8M6K9</accession>
<keyword evidence="3" id="KW-1185">Reference proteome</keyword>
<comment type="caution">
    <text evidence="2">The sequence shown here is derived from an EMBL/GenBank/DDBJ whole genome shotgun (WGS) entry which is preliminary data.</text>
</comment>
<reference evidence="2 3" key="1">
    <citation type="submission" date="2019-03" db="EMBL/GenBank/DDBJ databases">
        <title>Genomic Encyclopedia of Type Strains, Phase III (KMG-III): the genomes of soil and plant-associated and newly described type strains.</title>
        <authorList>
            <person name="Whitman W."/>
        </authorList>
    </citation>
    <scope>NUCLEOTIDE SEQUENCE [LARGE SCALE GENOMIC DNA]</scope>
    <source>
        <strain evidence="2 3">CECT 8301</strain>
    </source>
</reference>
<dbReference type="AlphaFoldDB" id="A0A4R8M6K9"/>
<sequence>MQNEIRQAVGLSPELEDRTFDMQGEAFELLEEKKYNEAEQKIKEAWGLLPEPKFNTSCSHTILCDLIEILTTVGKHEEATPILADWTKDIETCGYRIFETTPFILSGENFLYLNEVEKAKEQFYKSAKYGATKRDFSDKPLFYFDVAKKKLMDNNEILILFKKEVLENSKKKVTVEYLSEEICDQIEELSEKGNEYFEEENYQEAINIWEKALTKIPNPQNYYSESQWLETSIGDAFFHIGEHIKAFEHFQNAKNNIEGNAYENPFIMLRLGQTFLEKNNNEEAKEFLLRAYMFEGTEIFSEEDEKYFKFLNENIDLKKHST</sequence>
<evidence type="ECO:0000313" key="3">
    <source>
        <dbReference type="Proteomes" id="UP000294824"/>
    </source>
</evidence>
<dbReference type="SUPFAM" id="SSF48452">
    <property type="entry name" value="TPR-like"/>
    <property type="match status" value="1"/>
</dbReference>
<dbReference type="Gene3D" id="1.25.40.10">
    <property type="entry name" value="Tetratricopeptide repeat domain"/>
    <property type="match status" value="1"/>
</dbReference>
<dbReference type="InterPro" id="IPR019734">
    <property type="entry name" value="TPR_rpt"/>
</dbReference>